<feature type="domain" description="Disease resistance N-terminal" evidence="4">
    <location>
        <begin position="6"/>
        <end position="73"/>
    </location>
</feature>
<dbReference type="Gene3D" id="1.20.5.4130">
    <property type="match status" value="1"/>
</dbReference>
<dbReference type="InterPro" id="IPR041118">
    <property type="entry name" value="Rx_N"/>
</dbReference>
<dbReference type="Proteomes" id="UP000266723">
    <property type="component" value="Unassembled WGS sequence"/>
</dbReference>
<evidence type="ECO:0000256" key="1">
    <source>
        <dbReference type="ARBA" id="ARBA00022737"/>
    </source>
</evidence>
<comment type="caution">
    <text evidence="5">The sequence shown here is derived from an EMBL/GenBank/DDBJ whole genome shotgun (WGS) entry which is preliminary data.</text>
</comment>
<gene>
    <name evidence="5" type="ORF">DY000_02012948</name>
</gene>
<evidence type="ECO:0000259" key="4">
    <source>
        <dbReference type="Pfam" id="PF18052"/>
    </source>
</evidence>
<evidence type="ECO:0000256" key="2">
    <source>
        <dbReference type="ARBA" id="ARBA00022741"/>
    </source>
</evidence>
<organism evidence="5 6">
    <name type="scientific">Brassica cretica</name>
    <name type="common">Mustard</name>
    <dbReference type="NCBI Taxonomy" id="69181"/>
    <lineage>
        <taxon>Eukaryota</taxon>
        <taxon>Viridiplantae</taxon>
        <taxon>Streptophyta</taxon>
        <taxon>Embryophyta</taxon>
        <taxon>Tracheophyta</taxon>
        <taxon>Spermatophyta</taxon>
        <taxon>Magnoliopsida</taxon>
        <taxon>eudicotyledons</taxon>
        <taxon>Gunneridae</taxon>
        <taxon>Pentapetalae</taxon>
        <taxon>rosids</taxon>
        <taxon>malvids</taxon>
        <taxon>Brassicales</taxon>
        <taxon>Brassicaceae</taxon>
        <taxon>Brassiceae</taxon>
        <taxon>Brassica</taxon>
    </lineage>
</organism>
<reference evidence="5 6" key="1">
    <citation type="journal article" date="2020" name="BMC Genomics">
        <title>Intraspecific diversification of the crop wild relative Brassica cretica Lam. using demographic model selection.</title>
        <authorList>
            <person name="Kioukis A."/>
            <person name="Michalopoulou V.A."/>
            <person name="Briers L."/>
            <person name="Pirintsos S."/>
            <person name="Studholme D.J."/>
            <person name="Pavlidis P."/>
            <person name="Sarris P.F."/>
        </authorList>
    </citation>
    <scope>NUCLEOTIDE SEQUENCE [LARGE SCALE GENOMIC DNA]</scope>
    <source>
        <strain evidence="6">cv. PFS-1207/04</strain>
    </source>
</reference>
<dbReference type="InterPro" id="IPR038005">
    <property type="entry name" value="RX-like_CC"/>
</dbReference>
<name>A0ABQ7D2E0_BRACR</name>
<sequence length="83" mass="9477">MAEALLSFGVERLWNLLVRESEQFQGVEEQFDGLKNDVEMLRCFLEDAEAKRHTSAMVRNTIKEIREIVLDAAAAIFKPTCGF</sequence>
<protein>
    <recommendedName>
        <fullName evidence="4">Disease resistance N-terminal domain-containing protein</fullName>
    </recommendedName>
</protein>
<dbReference type="Pfam" id="PF18052">
    <property type="entry name" value="Rx_N"/>
    <property type="match status" value="1"/>
</dbReference>
<proteinExistence type="predicted"/>
<dbReference type="EMBL" id="QGKV02000759">
    <property type="protein sequence ID" value="KAF3565814.1"/>
    <property type="molecule type" value="Genomic_DNA"/>
</dbReference>
<evidence type="ECO:0000313" key="6">
    <source>
        <dbReference type="Proteomes" id="UP000266723"/>
    </source>
</evidence>
<keyword evidence="1" id="KW-0677">Repeat</keyword>
<keyword evidence="6" id="KW-1185">Reference proteome</keyword>
<evidence type="ECO:0000256" key="3">
    <source>
        <dbReference type="ARBA" id="ARBA00022821"/>
    </source>
</evidence>
<dbReference type="CDD" id="cd14798">
    <property type="entry name" value="RX-CC_like"/>
    <property type="match status" value="1"/>
</dbReference>
<keyword evidence="3" id="KW-0611">Plant defense</keyword>
<keyword evidence="2" id="KW-0547">Nucleotide-binding</keyword>
<evidence type="ECO:0000313" key="5">
    <source>
        <dbReference type="EMBL" id="KAF3565814.1"/>
    </source>
</evidence>
<accession>A0ABQ7D2E0</accession>